<evidence type="ECO:0000256" key="1">
    <source>
        <dbReference type="SAM" id="SignalP"/>
    </source>
</evidence>
<keyword evidence="3" id="KW-1185">Reference proteome</keyword>
<gene>
    <name evidence="2" type="ORF">PTE30175_00311</name>
</gene>
<feature type="signal peptide" evidence="1">
    <location>
        <begin position="1"/>
        <end position="28"/>
    </location>
</feature>
<proteinExistence type="predicted"/>
<feature type="chain" id="PRO_5022730414" description="DUF1329 domain-containing protein" evidence="1">
    <location>
        <begin position="29"/>
        <end position="467"/>
    </location>
</feature>
<dbReference type="CDD" id="cd16329">
    <property type="entry name" value="LolA_like"/>
    <property type="match status" value="1"/>
</dbReference>
<dbReference type="EMBL" id="CABPRZ010000001">
    <property type="protein sequence ID" value="VVD65287.1"/>
    <property type="molecule type" value="Genomic_DNA"/>
</dbReference>
<keyword evidence="1" id="KW-0732">Signal</keyword>
<dbReference type="InterPro" id="IPR010752">
    <property type="entry name" value="DUF1329"/>
</dbReference>
<dbReference type="Pfam" id="PF07044">
    <property type="entry name" value="DUF1329"/>
    <property type="match status" value="1"/>
</dbReference>
<dbReference type="AlphaFoldDB" id="A0A5E4RPN1"/>
<protein>
    <recommendedName>
        <fullName evidence="4">DUF1329 domain-containing protein</fullName>
    </recommendedName>
</protein>
<evidence type="ECO:0000313" key="2">
    <source>
        <dbReference type="EMBL" id="VVD65287.1"/>
    </source>
</evidence>
<organism evidence="2 3">
    <name type="scientific">Pandoraea terrae</name>
    <dbReference type="NCBI Taxonomy" id="1537710"/>
    <lineage>
        <taxon>Bacteria</taxon>
        <taxon>Pseudomonadati</taxon>
        <taxon>Pseudomonadota</taxon>
        <taxon>Betaproteobacteria</taxon>
        <taxon>Burkholderiales</taxon>
        <taxon>Burkholderiaceae</taxon>
        <taxon>Pandoraea</taxon>
    </lineage>
</organism>
<dbReference type="Proteomes" id="UP000414233">
    <property type="component" value="Unassembled WGS sequence"/>
</dbReference>
<name>A0A5E4RPN1_9BURK</name>
<accession>A0A5E4RPN1</accession>
<dbReference type="Gene3D" id="2.50.20.10">
    <property type="entry name" value="Lipoprotein localisation LolA/LolB/LppX"/>
    <property type="match status" value="1"/>
</dbReference>
<sequence length="467" mass="52770">MMSRGWRIRLTALASASALALVMQTAHTATDAEQLGTTLTPVGAETAGNKDGSIPRWEGKDAPLPGWSWGKYRGDYFKYKDEKPTASIDASNVDKYASRLTPGQIALMKTGKGRRMDIYPTHRTCGFPDFVYGNTKKNVTEAKLAENGHDLAEANLPGVPFPLPKNGAEVMWNAKLHYNGVGFFTDGYRTLVSPKKGSAEWIEPAEREPFYFPWGEKGSKKLTQLPPNDSMTIFQYLNPAAFAGQGALITTSFNDASETFYYFPGQRRVRRLPNYAYDAPQIGMENEYPLDIAFGFYGRIDRFDWKLVGKKEIYVQANAFKIYDFRTSNDLHKVMTPDGVNPSALRYELRRVWVVEAAVKPGMRHTSPKRTFYVDEDSWTIAAAEDYDGQGKLWRTRETSPIPVWELGGACTFASFQNYDLIDGRYIADFNIMGSGKDIQWFAEARGDRRFTPDYYTPENLRAMSER</sequence>
<evidence type="ECO:0000313" key="3">
    <source>
        <dbReference type="Proteomes" id="UP000414233"/>
    </source>
</evidence>
<evidence type="ECO:0008006" key="4">
    <source>
        <dbReference type="Google" id="ProtNLM"/>
    </source>
</evidence>
<dbReference type="RefSeq" id="WP_338044394.1">
    <property type="nucleotide sequence ID" value="NZ_CABPRZ010000001.1"/>
</dbReference>
<reference evidence="2 3" key="1">
    <citation type="submission" date="2019-08" db="EMBL/GenBank/DDBJ databases">
        <authorList>
            <person name="Peeters C."/>
        </authorList>
    </citation>
    <scope>NUCLEOTIDE SEQUENCE [LARGE SCALE GENOMIC DNA]</scope>
    <source>
        <strain evidence="2 3">LMG 30175</strain>
    </source>
</reference>